<sequence length="113" mass="11860">MALSFEVQNEAAGRVLIVLHGMLDSHGVAVFHRALAAALEWYPTLVGVDLTEVTWIDSAGVGALAAALRVGGQVGYRLVVAAVSATADERLRRSGLADSLNVAGRERPRRPAG</sequence>
<dbReference type="Gene3D" id="3.30.750.24">
    <property type="entry name" value="STAS domain"/>
    <property type="match status" value="1"/>
</dbReference>
<evidence type="ECO:0000259" key="1">
    <source>
        <dbReference type="PROSITE" id="PS50801"/>
    </source>
</evidence>
<dbReference type="PROSITE" id="PS50801">
    <property type="entry name" value="STAS"/>
    <property type="match status" value="1"/>
</dbReference>
<dbReference type="Proteomes" id="UP001501470">
    <property type="component" value="Unassembled WGS sequence"/>
</dbReference>
<reference evidence="2 3" key="1">
    <citation type="journal article" date="2019" name="Int. J. Syst. Evol. Microbiol.">
        <title>The Global Catalogue of Microorganisms (GCM) 10K type strain sequencing project: providing services to taxonomists for standard genome sequencing and annotation.</title>
        <authorList>
            <consortium name="The Broad Institute Genomics Platform"/>
            <consortium name="The Broad Institute Genome Sequencing Center for Infectious Disease"/>
            <person name="Wu L."/>
            <person name="Ma J."/>
        </authorList>
    </citation>
    <scope>NUCLEOTIDE SEQUENCE [LARGE SCALE GENOMIC DNA]</scope>
    <source>
        <strain evidence="2 3">JCM 15933</strain>
    </source>
</reference>
<gene>
    <name evidence="2" type="ORF">GCM10009827_011480</name>
</gene>
<protein>
    <recommendedName>
        <fullName evidence="1">STAS domain-containing protein</fullName>
    </recommendedName>
</protein>
<dbReference type="SUPFAM" id="SSF52091">
    <property type="entry name" value="SpoIIaa-like"/>
    <property type="match status" value="1"/>
</dbReference>
<dbReference type="Pfam" id="PF13466">
    <property type="entry name" value="STAS_2"/>
    <property type="match status" value="1"/>
</dbReference>
<evidence type="ECO:0000313" key="3">
    <source>
        <dbReference type="Proteomes" id="UP001501470"/>
    </source>
</evidence>
<name>A0ABN1ZNP9_9ACTN</name>
<comment type="caution">
    <text evidence="2">The sequence shown here is derived from an EMBL/GenBank/DDBJ whole genome shotgun (WGS) entry which is preliminary data.</text>
</comment>
<accession>A0ABN1ZNP9</accession>
<organism evidence="2 3">
    <name type="scientific">Dactylosporangium maewongense</name>
    <dbReference type="NCBI Taxonomy" id="634393"/>
    <lineage>
        <taxon>Bacteria</taxon>
        <taxon>Bacillati</taxon>
        <taxon>Actinomycetota</taxon>
        <taxon>Actinomycetes</taxon>
        <taxon>Micromonosporales</taxon>
        <taxon>Micromonosporaceae</taxon>
        <taxon>Dactylosporangium</taxon>
    </lineage>
</organism>
<dbReference type="InterPro" id="IPR036513">
    <property type="entry name" value="STAS_dom_sf"/>
</dbReference>
<proteinExistence type="predicted"/>
<evidence type="ECO:0000313" key="2">
    <source>
        <dbReference type="EMBL" id="GAA1501582.1"/>
    </source>
</evidence>
<dbReference type="InterPro" id="IPR002645">
    <property type="entry name" value="STAS_dom"/>
</dbReference>
<dbReference type="InterPro" id="IPR058548">
    <property type="entry name" value="MlaB-like_STAS"/>
</dbReference>
<keyword evidence="3" id="KW-1185">Reference proteome</keyword>
<feature type="domain" description="STAS" evidence="1">
    <location>
        <begin position="13"/>
        <end position="113"/>
    </location>
</feature>
<dbReference type="EMBL" id="BAAAQD010000001">
    <property type="protein sequence ID" value="GAA1501582.1"/>
    <property type="molecule type" value="Genomic_DNA"/>
</dbReference>
<dbReference type="RefSeq" id="WP_344500196.1">
    <property type="nucleotide sequence ID" value="NZ_BAAAQD010000001.1"/>
</dbReference>